<evidence type="ECO:0000313" key="1">
    <source>
        <dbReference type="Proteomes" id="UP000887576"/>
    </source>
</evidence>
<proteinExistence type="predicted"/>
<organism evidence="1 2">
    <name type="scientific">Panagrolaimus sp. JU765</name>
    <dbReference type="NCBI Taxonomy" id="591449"/>
    <lineage>
        <taxon>Eukaryota</taxon>
        <taxon>Metazoa</taxon>
        <taxon>Ecdysozoa</taxon>
        <taxon>Nematoda</taxon>
        <taxon>Chromadorea</taxon>
        <taxon>Rhabditida</taxon>
        <taxon>Tylenchina</taxon>
        <taxon>Panagrolaimomorpha</taxon>
        <taxon>Panagrolaimoidea</taxon>
        <taxon>Panagrolaimidae</taxon>
        <taxon>Panagrolaimus</taxon>
    </lineage>
</organism>
<dbReference type="Proteomes" id="UP000887576">
    <property type="component" value="Unplaced"/>
</dbReference>
<sequence length="348" mass="40070">MFELANALMSDFMTDIVFSVNGENIPAHKLILYYRSPVFKTMFDGPMAPKSVDGEKPLIKIDDARISAEDFRTFLLFLYSGSVDINGDNAFSLINMAKMYDVASLIPLIETFLINNLTSENVVVVANSASFFPDSNISKETVDFIIKKSDILKSEAEFSELNADVLLEVLKCEEGNLICHPNNIGPNVKCLTCNKQASFPESQLFDMVLLWAKNQCKLQELEENPKNMKEILEPFLSWIRFPTMTVEYLTKVVYPWKLLDESTMLRIIVDAQNHATGRRSNESSFRKDQRKLYIKPELAYQMSKRFIPPERPAPRGFFYNRPHVRVFEEDEREIYDDDADFDVDDGWE</sequence>
<reference evidence="2" key="1">
    <citation type="submission" date="2022-11" db="UniProtKB">
        <authorList>
            <consortium name="WormBaseParasite"/>
        </authorList>
    </citation>
    <scope>IDENTIFICATION</scope>
</reference>
<dbReference type="WBParaSite" id="JU765_v2.g4502.t1">
    <property type="protein sequence ID" value="JU765_v2.g4502.t1"/>
    <property type="gene ID" value="JU765_v2.g4502"/>
</dbReference>
<name>A0AC34R919_9BILA</name>
<protein>
    <submittedName>
        <fullName evidence="2">BTB domain-containing protein</fullName>
    </submittedName>
</protein>
<accession>A0AC34R919</accession>
<evidence type="ECO:0000313" key="2">
    <source>
        <dbReference type="WBParaSite" id="JU765_v2.g4502.t1"/>
    </source>
</evidence>